<reference evidence="2 3" key="2">
    <citation type="journal article" date="2022" name="Mol. Biol. Evol.">
        <title>Comparative Genomics Reveals Insights into the Divergent Evolution of Astigmatic Mites and Household Pest Adaptations.</title>
        <authorList>
            <person name="Xiong Q."/>
            <person name="Wan A.T."/>
            <person name="Liu X."/>
            <person name="Fung C.S."/>
            <person name="Xiao X."/>
            <person name="Malainual N."/>
            <person name="Hou J."/>
            <person name="Wang L."/>
            <person name="Wang M."/>
            <person name="Yang K.Y."/>
            <person name="Cui Y."/>
            <person name="Leung E.L."/>
            <person name="Nong W."/>
            <person name="Shin S.K."/>
            <person name="Au S.W."/>
            <person name="Jeong K.Y."/>
            <person name="Chew F.T."/>
            <person name="Hui J.H."/>
            <person name="Leung T.F."/>
            <person name="Tungtrongchitr A."/>
            <person name="Zhong N."/>
            <person name="Liu Z."/>
            <person name="Tsui S.K."/>
        </authorList>
    </citation>
    <scope>NUCLEOTIDE SEQUENCE [LARGE SCALE GENOMIC DNA]</scope>
    <source>
        <strain evidence="2">Derp</strain>
    </source>
</reference>
<reference evidence="2 3" key="1">
    <citation type="journal article" date="2018" name="J. Allergy Clin. Immunol.">
        <title>High-quality assembly of Dermatophagoides pteronyssinus genome and transcriptome reveals a wide range of novel allergens.</title>
        <authorList>
            <person name="Liu X.Y."/>
            <person name="Yang K.Y."/>
            <person name="Wang M.Q."/>
            <person name="Kwok J.S."/>
            <person name="Zeng X."/>
            <person name="Yang Z."/>
            <person name="Xiao X.J."/>
            <person name="Lau C.P."/>
            <person name="Li Y."/>
            <person name="Huang Z.M."/>
            <person name="Ba J.G."/>
            <person name="Yim A.K."/>
            <person name="Ouyang C.Y."/>
            <person name="Ngai S.M."/>
            <person name="Chan T.F."/>
            <person name="Leung E.L."/>
            <person name="Liu L."/>
            <person name="Liu Z.G."/>
            <person name="Tsui S.K."/>
        </authorList>
    </citation>
    <scope>NUCLEOTIDE SEQUENCE [LARGE SCALE GENOMIC DNA]</scope>
    <source>
        <strain evidence="2">Derp</strain>
    </source>
</reference>
<evidence type="ECO:0000313" key="2">
    <source>
        <dbReference type="EMBL" id="KAH9426706.1"/>
    </source>
</evidence>
<feature type="chain" id="PRO_5046224819" evidence="1">
    <location>
        <begin position="20"/>
        <end position="67"/>
    </location>
</feature>
<keyword evidence="1" id="KW-0732">Signal</keyword>
<evidence type="ECO:0000313" key="3">
    <source>
        <dbReference type="Proteomes" id="UP000887458"/>
    </source>
</evidence>
<feature type="signal peptide" evidence="1">
    <location>
        <begin position="1"/>
        <end position="19"/>
    </location>
</feature>
<accession>A0ABQ8JVS2</accession>
<gene>
    <name evidence="2" type="ORF">DERP_002806</name>
</gene>
<name>A0ABQ8JVS2_DERPT</name>
<proteinExistence type="predicted"/>
<keyword evidence="3" id="KW-1185">Reference proteome</keyword>
<dbReference type="Proteomes" id="UP000887458">
    <property type="component" value="Unassembled WGS sequence"/>
</dbReference>
<organism evidence="2 3">
    <name type="scientific">Dermatophagoides pteronyssinus</name>
    <name type="common">European house dust mite</name>
    <dbReference type="NCBI Taxonomy" id="6956"/>
    <lineage>
        <taxon>Eukaryota</taxon>
        <taxon>Metazoa</taxon>
        <taxon>Ecdysozoa</taxon>
        <taxon>Arthropoda</taxon>
        <taxon>Chelicerata</taxon>
        <taxon>Arachnida</taxon>
        <taxon>Acari</taxon>
        <taxon>Acariformes</taxon>
        <taxon>Sarcoptiformes</taxon>
        <taxon>Astigmata</taxon>
        <taxon>Psoroptidia</taxon>
        <taxon>Analgoidea</taxon>
        <taxon>Pyroglyphidae</taxon>
        <taxon>Dermatophagoidinae</taxon>
        <taxon>Dermatophagoides</taxon>
    </lineage>
</organism>
<comment type="caution">
    <text evidence="2">The sequence shown here is derived from an EMBL/GenBank/DDBJ whole genome shotgun (WGS) entry which is preliminary data.</text>
</comment>
<protein>
    <submittedName>
        <fullName evidence="2">Uncharacterized protein</fullName>
    </submittedName>
</protein>
<sequence>MFLFGSNCLIFVLLSIYLAIKLGPNRRVFIRVGHLIPADSDSIPKSFYLKSMNKTYLVDHFIVYHCH</sequence>
<dbReference type="EMBL" id="NJHN03000008">
    <property type="protein sequence ID" value="KAH9426706.1"/>
    <property type="molecule type" value="Genomic_DNA"/>
</dbReference>
<evidence type="ECO:0000256" key="1">
    <source>
        <dbReference type="SAM" id="SignalP"/>
    </source>
</evidence>